<proteinExistence type="predicted"/>
<protein>
    <submittedName>
        <fullName evidence="2">Uncharacterized protein</fullName>
    </submittedName>
</protein>
<name>A0A517QCK1_9PLAN</name>
<evidence type="ECO:0000313" key="2">
    <source>
        <dbReference type="EMBL" id="QDT29358.1"/>
    </source>
</evidence>
<evidence type="ECO:0000313" key="3">
    <source>
        <dbReference type="Proteomes" id="UP000315647"/>
    </source>
</evidence>
<keyword evidence="1" id="KW-0175">Coiled coil</keyword>
<dbReference type="RefSeq" id="WP_145451488.1">
    <property type="nucleotide sequence ID" value="NZ_CP037421.1"/>
</dbReference>
<organism evidence="2 3">
    <name type="scientific">Gimesia panareensis</name>
    <dbReference type="NCBI Taxonomy" id="2527978"/>
    <lineage>
        <taxon>Bacteria</taxon>
        <taxon>Pseudomonadati</taxon>
        <taxon>Planctomycetota</taxon>
        <taxon>Planctomycetia</taxon>
        <taxon>Planctomycetales</taxon>
        <taxon>Planctomycetaceae</taxon>
        <taxon>Gimesia</taxon>
    </lineage>
</organism>
<dbReference type="Proteomes" id="UP000315647">
    <property type="component" value="Chromosome"/>
</dbReference>
<dbReference type="EMBL" id="CP037421">
    <property type="protein sequence ID" value="QDT29358.1"/>
    <property type="molecule type" value="Genomic_DNA"/>
</dbReference>
<reference evidence="2 3" key="1">
    <citation type="submission" date="2019-03" db="EMBL/GenBank/DDBJ databases">
        <title>Deep-cultivation of Planctomycetes and their phenomic and genomic characterization uncovers novel biology.</title>
        <authorList>
            <person name="Wiegand S."/>
            <person name="Jogler M."/>
            <person name="Boedeker C."/>
            <person name="Pinto D."/>
            <person name="Vollmers J."/>
            <person name="Rivas-Marin E."/>
            <person name="Kohn T."/>
            <person name="Peeters S.H."/>
            <person name="Heuer A."/>
            <person name="Rast P."/>
            <person name="Oberbeckmann S."/>
            <person name="Bunk B."/>
            <person name="Jeske O."/>
            <person name="Meyerdierks A."/>
            <person name="Storesund J.E."/>
            <person name="Kallscheuer N."/>
            <person name="Luecker S."/>
            <person name="Lage O.M."/>
            <person name="Pohl T."/>
            <person name="Merkel B.J."/>
            <person name="Hornburger P."/>
            <person name="Mueller R.-W."/>
            <person name="Bruemmer F."/>
            <person name="Labrenz M."/>
            <person name="Spormann A.M."/>
            <person name="Op den Camp H."/>
            <person name="Overmann J."/>
            <person name="Amann R."/>
            <person name="Jetten M.S.M."/>
            <person name="Mascher T."/>
            <person name="Medema M.H."/>
            <person name="Devos D.P."/>
            <person name="Kaster A.-K."/>
            <person name="Ovreas L."/>
            <person name="Rohde M."/>
            <person name="Galperin M.Y."/>
            <person name="Jogler C."/>
        </authorList>
    </citation>
    <scope>NUCLEOTIDE SEQUENCE [LARGE SCALE GENOMIC DNA]</scope>
    <source>
        <strain evidence="2 3">Enr10</strain>
    </source>
</reference>
<accession>A0A517QCK1</accession>
<sequence>MGIDKYLACRTCHVFIDLHKWPVVEEAGQYLAAAHYRDSELKGLLPSVESPYRVEESPYPLIDLNRSCHKILITSNQIRMAIKAGVPDQDYIHKAVPLVESFASMHENHEIFLSCDLGDPDDDPWSPTQPGFEEWYEIPEGPFHFNRYLPRNLIEELGLRRWDEAVEELKDDWPFEFEEYAEELKDQIAAIRKAFERLVSKLEKENKESD</sequence>
<dbReference type="AlphaFoldDB" id="A0A517QCK1"/>
<evidence type="ECO:0000256" key="1">
    <source>
        <dbReference type="SAM" id="Coils"/>
    </source>
</evidence>
<feature type="coiled-coil region" evidence="1">
    <location>
        <begin position="181"/>
        <end position="208"/>
    </location>
</feature>
<keyword evidence="3" id="KW-1185">Reference proteome</keyword>
<gene>
    <name evidence="2" type="ORF">Enr10x_47100</name>
</gene>